<protein>
    <submittedName>
        <fullName evidence="1">Uncharacterized protein</fullName>
    </submittedName>
</protein>
<sequence>MTVEAEKILVSSKYSSFWYNCDWYMVGLATLFRHAFGGTTYRFSASFSIPAL</sequence>
<feature type="non-terminal residue" evidence="1">
    <location>
        <position position="52"/>
    </location>
</feature>
<evidence type="ECO:0000313" key="1">
    <source>
        <dbReference type="EMBL" id="KIL59504.1"/>
    </source>
</evidence>
<dbReference type="EMBL" id="KN818314">
    <property type="protein sequence ID" value="KIL59504.1"/>
    <property type="molecule type" value="Genomic_DNA"/>
</dbReference>
<accession>A0A0C2SZF8</accession>
<reference evidence="1 2" key="1">
    <citation type="submission" date="2014-04" db="EMBL/GenBank/DDBJ databases">
        <title>Evolutionary Origins and Diversification of the Mycorrhizal Mutualists.</title>
        <authorList>
            <consortium name="DOE Joint Genome Institute"/>
            <consortium name="Mycorrhizal Genomics Consortium"/>
            <person name="Kohler A."/>
            <person name="Kuo A."/>
            <person name="Nagy L.G."/>
            <person name="Floudas D."/>
            <person name="Copeland A."/>
            <person name="Barry K.W."/>
            <person name="Cichocki N."/>
            <person name="Veneault-Fourrey C."/>
            <person name="LaButti K."/>
            <person name="Lindquist E.A."/>
            <person name="Lipzen A."/>
            <person name="Lundell T."/>
            <person name="Morin E."/>
            <person name="Murat C."/>
            <person name="Riley R."/>
            <person name="Ohm R."/>
            <person name="Sun H."/>
            <person name="Tunlid A."/>
            <person name="Henrissat B."/>
            <person name="Grigoriev I.V."/>
            <person name="Hibbett D.S."/>
            <person name="Martin F."/>
        </authorList>
    </citation>
    <scope>NUCLEOTIDE SEQUENCE [LARGE SCALE GENOMIC DNA]</scope>
    <source>
        <strain evidence="1 2">Koide BX008</strain>
    </source>
</reference>
<gene>
    <name evidence="1" type="ORF">M378DRAFT_169151</name>
</gene>
<dbReference type="HOGENOM" id="CLU_3092826_0_0_1"/>
<name>A0A0C2SZF8_AMAMK</name>
<evidence type="ECO:0000313" key="2">
    <source>
        <dbReference type="Proteomes" id="UP000054549"/>
    </source>
</evidence>
<organism evidence="1 2">
    <name type="scientific">Amanita muscaria (strain Koide BX008)</name>
    <dbReference type="NCBI Taxonomy" id="946122"/>
    <lineage>
        <taxon>Eukaryota</taxon>
        <taxon>Fungi</taxon>
        <taxon>Dikarya</taxon>
        <taxon>Basidiomycota</taxon>
        <taxon>Agaricomycotina</taxon>
        <taxon>Agaricomycetes</taxon>
        <taxon>Agaricomycetidae</taxon>
        <taxon>Agaricales</taxon>
        <taxon>Pluteineae</taxon>
        <taxon>Amanitaceae</taxon>
        <taxon>Amanita</taxon>
    </lineage>
</organism>
<proteinExistence type="predicted"/>
<keyword evidence="2" id="KW-1185">Reference proteome</keyword>
<dbReference type="InParanoid" id="A0A0C2SZF8"/>
<dbReference type="AlphaFoldDB" id="A0A0C2SZF8"/>
<dbReference type="Proteomes" id="UP000054549">
    <property type="component" value="Unassembled WGS sequence"/>
</dbReference>